<organism evidence="7 8">
    <name type="scientific">Henriciella algicola</name>
    <dbReference type="NCBI Taxonomy" id="1608422"/>
    <lineage>
        <taxon>Bacteria</taxon>
        <taxon>Pseudomonadati</taxon>
        <taxon>Pseudomonadota</taxon>
        <taxon>Alphaproteobacteria</taxon>
        <taxon>Hyphomonadales</taxon>
        <taxon>Hyphomonadaceae</taxon>
        <taxon>Henriciella</taxon>
    </lineage>
</organism>
<dbReference type="GO" id="GO:0016020">
    <property type="term" value="C:membrane"/>
    <property type="evidence" value="ECO:0007669"/>
    <property type="project" value="UniProtKB-SubCell"/>
</dbReference>
<dbReference type="PANTHER" id="PTHR21659:SF42">
    <property type="entry name" value="UPF0057 MEMBRANE PROTEIN ZK632.10-RELATED"/>
    <property type="match status" value="1"/>
</dbReference>
<dbReference type="AlphaFoldDB" id="A0A399RI26"/>
<keyword evidence="4 6" id="KW-1133">Transmembrane helix</keyword>
<dbReference type="EMBL" id="QWGA01000003">
    <property type="protein sequence ID" value="RIJ31286.1"/>
    <property type="molecule type" value="Genomic_DNA"/>
</dbReference>
<dbReference type="Proteomes" id="UP000265845">
    <property type="component" value="Unassembled WGS sequence"/>
</dbReference>
<name>A0A399RI26_9PROT</name>
<dbReference type="InterPro" id="IPR000612">
    <property type="entry name" value="PMP3"/>
</dbReference>
<keyword evidence="8" id="KW-1185">Reference proteome</keyword>
<evidence type="ECO:0000256" key="5">
    <source>
        <dbReference type="ARBA" id="ARBA00023136"/>
    </source>
</evidence>
<evidence type="ECO:0000256" key="3">
    <source>
        <dbReference type="ARBA" id="ARBA00022692"/>
    </source>
</evidence>
<evidence type="ECO:0000313" key="7">
    <source>
        <dbReference type="EMBL" id="RIJ31286.1"/>
    </source>
</evidence>
<accession>A0A399RI26</accession>
<reference evidence="7 8" key="1">
    <citation type="submission" date="2018-08" db="EMBL/GenBank/DDBJ databases">
        <title>Henriciella mobilis sp. nov., isolated from seawater.</title>
        <authorList>
            <person name="Cheng H."/>
            <person name="Wu Y.-H."/>
            <person name="Xu X.-W."/>
            <person name="Guo L.-L."/>
        </authorList>
    </citation>
    <scope>NUCLEOTIDE SEQUENCE [LARGE SCALE GENOMIC DNA]</scope>
    <source>
        <strain evidence="7 8">CCUG67844</strain>
    </source>
</reference>
<evidence type="ECO:0000256" key="2">
    <source>
        <dbReference type="ARBA" id="ARBA00009530"/>
    </source>
</evidence>
<sequence>MSLLQIILSVILPPVAVFLKAGVGAQLLINIVLCFFFWLPAVIHALWVNAKGEAQPV</sequence>
<evidence type="ECO:0000256" key="4">
    <source>
        <dbReference type="ARBA" id="ARBA00022989"/>
    </source>
</evidence>
<gene>
    <name evidence="7" type="ORF">D1222_03205</name>
</gene>
<evidence type="ECO:0000256" key="6">
    <source>
        <dbReference type="SAM" id="Phobius"/>
    </source>
</evidence>
<comment type="caution">
    <text evidence="7">The sequence shown here is derived from an EMBL/GenBank/DDBJ whole genome shotgun (WGS) entry which is preliminary data.</text>
</comment>
<dbReference type="PROSITE" id="PS01309">
    <property type="entry name" value="UPF0057"/>
    <property type="match status" value="1"/>
</dbReference>
<dbReference type="Pfam" id="PF01679">
    <property type="entry name" value="Pmp3"/>
    <property type="match status" value="1"/>
</dbReference>
<proteinExistence type="inferred from homology"/>
<evidence type="ECO:0000313" key="8">
    <source>
        <dbReference type="Proteomes" id="UP000265845"/>
    </source>
</evidence>
<dbReference type="PANTHER" id="PTHR21659">
    <property type="entry name" value="HYDROPHOBIC PROTEIN RCI2 LOW TEMPERATURE AND SALT RESPONSIVE PROTEIN LTI6 -RELATED"/>
    <property type="match status" value="1"/>
</dbReference>
<dbReference type="RefSeq" id="WP_119452783.1">
    <property type="nucleotide sequence ID" value="NZ_QWGA01000003.1"/>
</dbReference>
<keyword evidence="5 6" id="KW-0472">Membrane</keyword>
<comment type="similarity">
    <text evidence="2">Belongs to the UPF0057 (PMP3) family.</text>
</comment>
<keyword evidence="3 6" id="KW-0812">Transmembrane</keyword>
<comment type="subcellular location">
    <subcellularLocation>
        <location evidence="1">Membrane</location>
    </subcellularLocation>
</comment>
<protein>
    <submittedName>
        <fullName evidence="7">YqaE/Pmp3 family membrane protein</fullName>
    </submittedName>
</protein>
<evidence type="ECO:0000256" key="1">
    <source>
        <dbReference type="ARBA" id="ARBA00004370"/>
    </source>
</evidence>
<feature type="transmembrane region" description="Helical" evidence="6">
    <location>
        <begin position="27"/>
        <end position="48"/>
    </location>
</feature>
<dbReference type="OrthoDB" id="9810121at2"/>